<feature type="repeat" description="WD" evidence="3">
    <location>
        <begin position="1023"/>
        <end position="1055"/>
    </location>
</feature>
<dbReference type="InterPro" id="IPR049052">
    <property type="entry name" value="nSTAND1"/>
</dbReference>
<dbReference type="Pfam" id="PF20703">
    <property type="entry name" value="nSTAND1"/>
    <property type="match status" value="1"/>
</dbReference>
<feature type="repeat" description="WD" evidence="3">
    <location>
        <begin position="1105"/>
        <end position="1145"/>
    </location>
</feature>
<evidence type="ECO:0000256" key="1">
    <source>
        <dbReference type="ARBA" id="ARBA00022574"/>
    </source>
</evidence>
<dbReference type="InterPro" id="IPR036322">
    <property type="entry name" value="WD40_repeat_dom_sf"/>
</dbReference>
<evidence type="ECO:0000259" key="5">
    <source>
        <dbReference type="Pfam" id="PF20703"/>
    </source>
</evidence>
<dbReference type="PRINTS" id="PR00320">
    <property type="entry name" value="GPROTEINBRPT"/>
</dbReference>
<dbReference type="InterPro" id="IPR001680">
    <property type="entry name" value="WD40_rpt"/>
</dbReference>
<feature type="domain" description="Novel STAND NTPase 1" evidence="5">
    <location>
        <begin position="234"/>
        <end position="645"/>
    </location>
</feature>
<dbReference type="Pfam" id="PF00400">
    <property type="entry name" value="WD40"/>
    <property type="match status" value="8"/>
</dbReference>
<evidence type="ECO:0000256" key="2">
    <source>
        <dbReference type="ARBA" id="ARBA00022737"/>
    </source>
</evidence>
<dbReference type="SUPFAM" id="SSF50978">
    <property type="entry name" value="WD40 repeat-like"/>
    <property type="match status" value="1"/>
</dbReference>
<feature type="repeat" description="WD" evidence="3">
    <location>
        <begin position="989"/>
        <end position="1021"/>
    </location>
</feature>
<feature type="transmembrane region" description="Helical" evidence="4">
    <location>
        <begin position="698"/>
        <end position="720"/>
    </location>
</feature>
<keyword evidence="7" id="KW-1185">Reference proteome</keyword>
<keyword evidence="4" id="KW-1133">Transmembrane helix</keyword>
<feature type="transmembrane region" description="Helical" evidence="4">
    <location>
        <begin position="32"/>
        <end position="50"/>
    </location>
</feature>
<keyword evidence="4" id="KW-0812">Transmembrane</keyword>
<feature type="repeat" description="WD" evidence="3">
    <location>
        <begin position="1275"/>
        <end position="1316"/>
    </location>
</feature>
<organism evidence="6 7">
    <name type="scientific">Nonomuraea roseola</name>
    <dbReference type="NCBI Taxonomy" id="46179"/>
    <lineage>
        <taxon>Bacteria</taxon>
        <taxon>Bacillati</taxon>
        <taxon>Actinomycetota</taxon>
        <taxon>Actinomycetes</taxon>
        <taxon>Streptosporangiales</taxon>
        <taxon>Streptosporangiaceae</taxon>
        <taxon>Nonomuraea</taxon>
    </lineage>
</organism>
<dbReference type="RefSeq" id="WP_346130131.1">
    <property type="nucleotide sequence ID" value="NZ_BAAAXC010000015.1"/>
</dbReference>
<sequence>MTADEQRHLMREGMRDRLGRWARSSGRGLRRWSPPTLIGVLATGALVPLLPTAGVAVGGVLGAALGVLASVGANVLTDVLKGAVETIKPGQPPEALEAEVQRRIEEALEADDEVAGLLRADIARVLQEVGVVSTLVNEAVELGDRELQSQLMTGLTALGEEFGEFRFLVGDVAAALNAMQGSIDRQGAKQRQIIDLLHQQSASTRLMREDLAALRRRRGGGRQAPPERWKGGAPYRGLMPFGEGDSAVFHGRTQAVAELVGILAARLTGVGLVVVTGVSGVGKSSLLRAGLLPALAREALSAEAAAWPRMVITPTRSPLDVLAVHLAAMSGADPVALRERLALAPDQARLLARQAVLAETMRRQAVGGRNEELRLVLVVDQFEELFAPDGPPEEEAAAFVAALHAAASPVGDGGEAPPALVVLGVRGDQAARCARYPPLRQALQDSQFVLAPMDETGLRQAITGPADAAGLRIGRRLVETVLAELRNSAPDAETGALPLLSQAMLMTWERHKGDELTVGDYELSGGVRGAVEMAAEEAYAALAPQDREVARDVLRRLTLIDRDGRALCRRVPLESLPERAGPVLTEFAGKRLVVLGKGTAEPAHQVLLTAWPRLRRWLETDADEWKLHGRLAHDADQWLRAERDPSFLYGGRQLRAVRLAAEGWRSDPGRYPTLEDTAREFLDASSEAEAARGRRQRLTLGGVAALLVVALVAALLAVLADREVDRGQAERLSRRLAARSVADPDPVAAALLAAAAWQAAHTDEARYSLRAVAAGPHRGTLEAHLGGANAVAFSPDGRLLASAGADSLIRLWDPATRRPVGRPLAGHSEEVTSLAFSRDGRTLASAGRDRTVQVWDVSSGSRAATLAVGDSGPIAFGTDGATVFTGTRLWDLATRGPVGEPLATTASAVAHSPDGRMVATADEHGTVRLWDTAIRRQSGPDLTGAGRPLAFGGKYLLTAGDSGLRLWTAATGRAAGDLPGCPAGTGADSAAFSADAGMLALGCSDRTLRLWDVAARQPLGEPIRGHTDVLTSIAFSHNGATVATASGDGTVRLWNSRPPLLLSVPERNGPMALDPRGTALATGGVGNGDWRVTLWEPSTGRGTALGGHKSWTTALAFSRDGTRLAAATDDAVRIWDLPGGQARTVLVGGDVQTLAFSADGRSLLAGGSRAGYEVVQWDVASGRRLRTYRPAVDTPPQGHLTLSPDGRLLATAAGRVALLWDLATGRPAGAPLSGHADLVNDIAFSPDGGLVATAGSDRTVRLWNAATGRPSREPLTGHGDDVLAVAFSADGRVLASGGRDRTVRVWDAATRSAIGRPLTGARDFVTDLAFLSKPGVLASVDGTGTLRLWATGEPPDLEAAACAAAGRSMTRTEWERYAPGETFVPVCERPGAFPAVPVFPSPRPVATPGEPKATAVRASAAQLAGSYTFVLDTERTKAAFLPEAPAQTYPLQQELDRLAGIYQADGSVRLEAACGGPACALRLKGFAGEAPIMLRRTSQGTFRGGRGDRSWTLEPGAVDAGRVTAFSLTYRVTDPSGEYGGSHGFRAARAAGP</sequence>
<gene>
    <name evidence="6" type="ORF">ACFFRN_18955</name>
</gene>
<dbReference type="PROSITE" id="PS00678">
    <property type="entry name" value="WD_REPEATS_1"/>
    <property type="match status" value="2"/>
</dbReference>
<keyword evidence="4" id="KW-0472">Membrane</keyword>
<feature type="repeat" description="WD" evidence="3">
    <location>
        <begin position="908"/>
        <end position="931"/>
    </location>
</feature>
<comment type="caution">
    <text evidence="6">The sequence shown here is derived from an EMBL/GenBank/DDBJ whole genome shotgun (WGS) entry which is preliminary data.</text>
</comment>
<dbReference type="Proteomes" id="UP001589646">
    <property type="component" value="Unassembled WGS sequence"/>
</dbReference>
<keyword evidence="1 3" id="KW-0853">WD repeat</keyword>
<feature type="repeat" description="WD" evidence="3">
    <location>
        <begin position="824"/>
        <end position="865"/>
    </location>
</feature>
<dbReference type="InterPro" id="IPR011047">
    <property type="entry name" value="Quinoprotein_ADH-like_sf"/>
</dbReference>
<evidence type="ECO:0000313" key="7">
    <source>
        <dbReference type="Proteomes" id="UP001589646"/>
    </source>
</evidence>
<dbReference type="EMBL" id="JBHMCE010000005">
    <property type="protein sequence ID" value="MFB9528698.1"/>
    <property type="molecule type" value="Genomic_DNA"/>
</dbReference>
<dbReference type="SUPFAM" id="SSF50998">
    <property type="entry name" value="Quinoprotein alcohol dehydrogenase-like"/>
    <property type="match status" value="1"/>
</dbReference>
<evidence type="ECO:0000256" key="3">
    <source>
        <dbReference type="PROSITE-ProRule" id="PRU00221"/>
    </source>
</evidence>
<feature type="repeat" description="WD" evidence="3">
    <location>
        <begin position="1232"/>
        <end position="1273"/>
    </location>
</feature>
<dbReference type="InterPro" id="IPR015943">
    <property type="entry name" value="WD40/YVTN_repeat-like_dom_sf"/>
</dbReference>
<feature type="repeat" description="WD" evidence="3">
    <location>
        <begin position="781"/>
        <end position="822"/>
    </location>
</feature>
<evidence type="ECO:0000256" key="4">
    <source>
        <dbReference type="SAM" id="Phobius"/>
    </source>
</evidence>
<keyword evidence="2" id="KW-0677">Repeat</keyword>
<dbReference type="InterPro" id="IPR019775">
    <property type="entry name" value="WD40_repeat_CS"/>
</dbReference>
<dbReference type="CDD" id="cd00200">
    <property type="entry name" value="WD40"/>
    <property type="match status" value="2"/>
</dbReference>
<evidence type="ECO:0000313" key="6">
    <source>
        <dbReference type="EMBL" id="MFB9528698.1"/>
    </source>
</evidence>
<dbReference type="PANTHER" id="PTHR44129">
    <property type="entry name" value="WD REPEAT-CONTAINING PROTEIN POP1"/>
    <property type="match status" value="1"/>
</dbReference>
<dbReference type="Gene3D" id="2.130.10.10">
    <property type="entry name" value="YVTN repeat-like/Quinoprotein amine dehydrogenase"/>
    <property type="match status" value="5"/>
</dbReference>
<dbReference type="PROSITE" id="PS50294">
    <property type="entry name" value="WD_REPEATS_REGION"/>
    <property type="match status" value="6"/>
</dbReference>
<dbReference type="SMART" id="SM00320">
    <property type="entry name" value="WD40"/>
    <property type="match status" value="11"/>
</dbReference>
<name>A0ABV5Q135_9ACTN</name>
<dbReference type="PROSITE" id="PS50082">
    <property type="entry name" value="WD_REPEATS_2"/>
    <property type="match status" value="8"/>
</dbReference>
<proteinExistence type="predicted"/>
<reference evidence="6 7" key="1">
    <citation type="submission" date="2024-09" db="EMBL/GenBank/DDBJ databases">
        <authorList>
            <person name="Sun Q."/>
            <person name="Mori K."/>
        </authorList>
    </citation>
    <scope>NUCLEOTIDE SEQUENCE [LARGE SCALE GENOMIC DNA]</scope>
    <source>
        <strain evidence="6 7">JCM 3323</strain>
    </source>
</reference>
<accession>A0ABV5Q135</accession>
<dbReference type="InterPro" id="IPR020472">
    <property type="entry name" value="WD40_PAC1"/>
</dbReference>
<dbReference type="InterPro" id="IPR050349">
    <property type="entry name" value="WD_LIS1/nudF_dynein_reg"/>
</dbReference>
<feature type="transmembrane region" description="Helical" evidence="4">
    <location>
        <begin position="56"/>
        <end position="76"/>
    </location>
</feature>
<protein>
    <submittedName>
        <fullName evidence="6">WD40 repeat domain-containing protein</fullName>
    </submittedName>
</protein>